<accession>A0A5B7GXG9</accession>
<proteinExistence type="predicted"/>
<dbReference type="Proteomes" id="UP000324222">
    <property type="component" value="Unassembled WGS sequence"/>
</dbReference>
<gene>
    <name evidence="1" type="ORF">E2C01_055354</name>
</gene>
<evidence type="ECO:0000313" key="1">
    <source>
        <dbReference type="EMBL" id="MPC61284.1"/>
    </source>
</evidence>
<evidence type="ECO:0000313" key="2">
    <source>
        <dbReference type="Proteomes" id="UP000324222"/>
    </source>
</evidence>
<reference evidence="1 2" key="1">
    <citation type="submission" date="2019-05" db="EMBL/GenBank/DDBJ databases">
        <title>Another draft genome of Portunus trituberculatus and its Hox gene families provides insights of decapod evolution.</title>
        <authorList>
            <person name="Jeong J.-H."/>
            <person name="Song I."/>
            <person name="Kim S."/>
            <person name="Choi T."/>
            <person name="Kim D."/>
            <person name="Ryu S."/>
            <person name="Kim W."/>
        </authorList>
    </citation>
    <scope>NUCLEOTIDE SEQUENCE [LARGE SCALE GENOMIC DNA]</scope>
    <source>
        <tissue evidence="1">Muscle</tissue>
    </source>
</reference>
<name>A0A5B7GXG9_PORTR</name>
<keyword evidence="2" id="KW-1185">Reference proteome</keyword>
<dbReference type="EMBL" id="VSRR010018369">
    <property type="protein sequence ID" value="MPC61284.1"/>
    <property type="molecule type" value="Genomic_DNA"/>
</dbReference>
<comment type="caution">
    <text evidence="1">The sequence shown here is derived from an EMBL/GenBank/DDBJ whole genome shotgun (WGS) entry which is preliminary data.</text>
</comment>
<sequence length="208" mass="22893">MGLHRGSFCCSLLKGTVSGNLHMRILFKVASGVHATSFCHIMHSGLMVNGTLVFGNALSSLYKAVVTTTSGCEGPFHSHSRNSYVGFGRHVMMNIAECRRVECIRSLVAEYENNDKKTTRKSKQAFPRQITGMQCLGQGRWVRECCYETEEDAGASLSKVFLVEGQARVTSRPLGPLFSPVRPRPPYGALVQVPCRSPPAPWLLREGC</sequence>
<dbReference type="AlphaFoldDB" id="A0A5B7GXG9"/>
<protein>
    <submittedName>
        <fullName evidence="1">Uncharacterized protein</fullName>
    </submittedName>
</protein>
<organism evidence="1 2">
    <name type="scientific">Portunus trituberculatus</name>
    <name type="common">Swimming crab</name>
    <name type="synonym">Neptunus trituberculatus</name>
    <dbReference type="NCBI Taxonomy" id="210409"/>
    <lineage>
        <taxon>Eukaryota</taxon>
        <taxon>Metazoa</taxon>
        <taxon>Ecdysozoa</taxon>
        <taxon>Arthropoda</taxon>
        <taxon>Crustacea</taxon>
        <taxon>Multicrustacea</taxon>
        <taxon>Malacostraca</taxon>
        <taxon>Eumalacostraca</taxon>
        <taxon>Eucarida</taxon>
        <taxon>Decapoda</taxon>
        <taxon>Pleocyemata</taxon>
        <taxon>Brachyura</taxon>
        <taxon>Eubrachyura</taxon>
        <taxon>Portunoidea</taxon>
        <taxon>Portunidae</taxon>
        <taxon>Portuninae</taxon>
        <taxon>Portunus</taxon>
    </lineage>
</organism>